<protein>
    <submittedName>
        <fullName evidence="1">Uncharacterized protein</fullName>
    </submittedName>
</protein>
<proteinExistence type="predicted"/>
<organism evidence="1 2">
    <name type="scientific">Neisseria canis</name>
    <dbReference type="NCBI Taxonomy" id="493"/>
    <lineage>
        <taxon>Bacteria</taxon>
        <taxon>Pseudomonadati</taxon>
        <taxon>Pseudomonadota</taxon>
        <taxon>Betaproteobacteria</taxon>
        <taxon>Neisseriales</taxon>
        <taxon>Neisseriaceae</taxon>
        <taxon>Neisseria</taxon>
    </lineage>
</organism>
<accession>A0A1X3CW86</accession>
<dbReference type="RefSeq" id="WP_085416999.1">
    <property type="nucleotide sequence ID" value="NZ_CAUJPY010000012.1"/>
</dbReference>
<dbReference type="Proteomes" id="UP000279284">
    <property type="component" value="Chromosome"/>
</dbReference>
<dbReference type="OrthoDB" id="1422574at2"/>
<evidence type="ECO:0000313" key="2">
    <source>
        <dbReference type="Proteomes" id="UP000279284"/>
    </source>
</evidence>
<dbReference type="EMBL" id="LR134313">
    <property type="protein sequence ID" value="VEF03005.1"/>
    <property type="molecule type" value="Genomic_DNA"/>
</dbReference>
<dbReference type="AlphaFoldDB" id="A0A1X3CW86"/>
<dbReference type="STRING" id="493.BWD07_08475"/>
<gene>
    <name evidence="1" type="ORF">NCTC10296_02094</name>
</gene>
<keyword evidence="2" id="KW-1185">Reference proteome</keyword>
<sequence>MFKLCKHYFDGIDENGNALIAYAAELSLLGIRLPYSSVMLHNADNVLYEHACLKAAQLGENQRAFMQPQLSVSAQWQALNAPLNPADLLNAAAFTDTNKDVLWHCHTPKARFSCTLNGQFFQGLGYAETLTLTLEPWRLPLDELYWGRFLSPSHTLVWLEWRGKNPLKLLYLNGKCYQDFVLNRHKLLLPECGLCLDFAEPAIVKDEPLLALAQRFPILNRLFGRDFLKTRETKWKSRARLVMSDAPPETGWALYEKVLWRS</sequence>
<evidence type="ECO:0000313" key="1">
    <source>
        <dbReference type="EMBL" id="VEF03005.1"/>
    </source>
</evidence>
<dbReference type="KEGG" id="nci:NCTC10296_02094"/>
<reference evidence="1 2" key="1">
    <citation type="submission" date="2018-12" db="EMBL/GenBank/DDBJ databases">
        <authorList>
            <consortium name="Pathogen Informatics"/>
        </authorList>
    </citation>
    <scope>NUCLEOTIDE SEQUENCE [LARGE SCALE GENOMIC DNA]</scope>
    <source>
        <strain evidence="1 2">NCTC10296</strain>
    </source>
</reference>
<name>A0A1X3CW86_9NEIS</name>